<name>A0A5B9QWX7_9BACT</name>
<reference evidence="2 3" key="1">
    <citation type="submission" date="2019-08" db="EMBL/GenBank/DDBJ databases">
        <title>Deep-cultivation of Planctomycetes and their phenomic and genomic characterization uncovers novel biology.</title>
        <authorList>
            <person name="Wiegand S."/>
            <person name="Jogler M."/>
            <person name="Boedeker C."/>
            <person name="Pinto D."/>
            <person name="Vollmers J."/>
            <person name="Rivas-Marin E."/>
            <person name="Kohn T."/>
            <person name="Peeters S.H."/>
            <person name="Heuer A."/>
            <person name="Rast P."/>
            <person name="Oberbeckmann S."/>
            <person name="Bunk B."/>
            <person name="Jeske O."/>
            <person name="Meyerdierks A."/>
            <person name="Storesund J.E."/>
            <person name="Kallscheuer N."/>
            <person name="Luecker S."/>
            <person name="Lage O.M."/>
            <person name="Pohl T."/>
            <person name="Merkel B.J."/>
            <person name="Hornburger P."/>
            <person name="Mueller R.-W."/>
            <person name="Bruemmer F."/>
            <person name="Labrenz M."/>
            <person name="Spormann A.M."/>
            <person name="Op den Camp H."/>
            <person name="Overmann J."/>
            <person name="Amann R."/>
            <person name="Jetten M.S.M."/>
            <person name="Mascher T."/>
            <person name="Medema M.H."/>
            <person name="Devos D.P."/>
            <person name="Kaster A.-K."/>
            <person name="Ovreas L."/>
            <person name="Rohde M."/>
            <person name="Galperin M.Y."/>
            <person name="Jogler C."/>
        </authorList>
    </citation>
    <scope>NUCLEOTIDE SEQUENCE [LARGE SCALE GENOMIC DNA]</scope>
    <source>
        <strain evidence="2 3">UC8</strain>
    </source>
</reference>
<evidence type="ECO:0000259" key="1">
    <source>
        <dbReference type="Pfam" id="PF00534"/>
    </source>
</evidence>
<dbReference type="AlphaFoldDB" id="A0A5B9QWX7"/>
<organism evidence="2 3">
    <name type="scientific">Roseimaritima ulvae</name>
    <dbReference type="NCBI Taxonomy" id="980254"/>
    <lineage>
        <taxon>Bacteria</taxon>
        <taxon>Pseudomonadati</taxon>
        <taxon>Planctomycetota</taxon>
        <taxon>Planctomycetia</taxon>
        <taxon>Pirellulales</taxon>
        <taxon>Pirellulaceae</taxon>
        <taxon>Roseimaritima</taxon>
    </lineage>
</organism>
<dbReference type="Gene3D" id="3.40.50.2000">
    <property type="entry name" value="Glycogen Phosphorylase B"/>
    <property type="match status" value="1"/>
</dbReference>
<gene>
    <name evidence="2" type="ORF">UC8_45410</name>
</gene>
<dbReference type="PANTHER" id="PTHR12526">
    <property type="entry name" value="GLYCOSYLTRANSFERASE"/>
    <property type="match status" value="1"/>
</dbReference>
<keyword evidence="3" id="KW-1185">Reference proteome</keyword>
<dbReference type="GO" id="GO:0016757">
    <property type="term" value="F:glycosyltransferase activity"/>
    <property type="evidence" value="ECO:0007669"/>
    <property type="project" value="InterPro"/>
</dbReference>
<accession>A0A5B9QWX7</accession>
<dbReference type="KEGG" id="rul:UC8_45410"/>
<dbReference type="EMBL" id="CP042914">
    <property type="protein sequence ID" value="QEG42502.1"/>
    <property type="molecule type" value="Genomic_DNA"/>
</dbReference>
<evidence type="ECO:0000313" key="3">
    <source>
        <dbReference type="Proteomes" id="UP000325286"/>
    </source>
</evidence>
<protein>
    <submittedName>
        <fullName evidence="2">Glycosyl transferases group 1</fullName>
    </submittedName>
</protein>
<keyword evidence="2" id="KW-0808">Transferase</keyword>
<evidence type="ECO:0000313" key="2">
    <source>
        <dbReference type="EMBL" id="QEG42502.1"/>
    </source>
</evidence>
<dbReference type="SUPFAM" id="SSF53756">
    <property type="entry name" value="UDP-Glycosyltransferase/glycogen phosphorylase"/>
    <property type="match status" value="1"/>
</dbReference>
<dbReference type="Proteomes" id="UP000325286">
    <property type="component" value="Chromosome"/>
</dbReference>
<feature type="domain" description="Glycosyl transferase family 1" evidence="1">
    <location>
        <begin position="222"/>
        <end position="313"/>
    </location>
</feature>
<proteinExistence type="predicted"/>
<sequence>MQIVFLHPHIREKKREEMDGLTKALYSEGVEPIWLEPSSSRFNPLRDTNPFIRALDLPRALRVMLHHRDADLVVSIFESGGLWILLLRRLFWFKPKVVLWDSSTSNTWRVVRWIQKLVLPRYDGFLMLTDSQISYLRFHSKPDAVFCNIGYNIDEQVFHPVDGTDCLGDEYILAIGEDDSRDFNLLLDACPQEIPILLKTRWRPSAMTAHPKVLFESRRLTDSAYRKLIANCKFVVIPLHDTNHPGGITTLYEAMAMGKAVIVSQSPIAEEIVRPNRTGAVVPLGDAHALKENIAKFWEDSHVREECGLRGRKFIEENGTYSSIATRINAAAHRCKGV</sequence>
<dbReference type="InterPro" id="IPR001296">
    <property type="entry name" value="Glyco_trans_1"/>
</dbReference>
<dbReference type="RefSeq" id="WP_068130349.1">
    <property type="nucleotide sequence ID" value="NZ_CP042914.1"/>
</dbReference>
<dbReference type="OrthoDB" id="834818at2"/>
<dbReference type="Pfam" id="PF00534">
    <property type="entry name" value="Glycos_transf_1"/>
    <property type="match status" value="1"/>
</dbReference>